<feature type="signal peptide" evidence="2">
    <location>
        <begin position="1"/>
        <end position="26"/>
    </location>
</feature>
<keyword evidence="1" id="KW-0472">Membrane</keyword>
<reference evidence="3" key="1">
    <citation type="journal article" date="2009" name="Rice">
        <title>De Novo Next Generation Sequencing of Plant Genomes.</title>
        <authorList>
            <person name="Rounsley S."/>
            <person name="Marri P.R."/>
            <person name="Yu Y."/>
            <person name="He R."/>
            <person name="Sisneros N."/>
            <person name="Goicoechea J.L."/>
            <person name="Lee S.J."/>
            <person name="Angelova A."/>
            <person name="Kudrna D."/>
            <person name="Luo M."/>
            <person name="Affourtit J."/>
            <person name="Desany B."/>
            <person name="Knight J."/>
            <person name="Niazi F."/>
            <person name="Egholm M."/>
            <person name="Wing R.A."/>
        </authorList>
    </citation>
    <scope>NUCLEOTIDE SEQUENCE [LARGE SCALE GENOMIC DNA]</scope>
    <source>
        <strain evidence="3">cv. IRGC 105608</strain>
    </source>
</reference>
<dbReference type="PaxDb" id="65489-OBART01G00750.1"/>
<keyword evidence="1" id="KW-0812">Transmembrane</keyword>
<evidence type="ECO:0000313" key="3">
    <source>
        <dbReference type="EnsemblPlants" id="OBART01G00750.1"/>
    </source>
</evidence>
<dbReference type="EnsemblPlants" id="OBART01G00750.1">
    <property type="protein sequence ID" value="OBART01G00750.1"/>
    <property type="gene ID" value="OBART01G00750"/>
</dbReference>
<feature type="chain" id="PRO_5002260716" evidence="2">
    <location>
        <begin position="27"/>
        <end position="67"/>
    </location>
</feature>
<dbReference type="Proteomes" id="UP000026960">
    <property type="component" value="Chromosome 1"/>
</dbReference>
<dbReference type="HOGENOM" id="CLU_181041_0_0_1"/>
<name>A0A0D3EIT0_9ORYZ</name>
<dbReference type="AlphaFoldDB" id="A0A0D3EIT0"/>
<reference evidence="3" key="2">
    <citation type="submission" date="2015-03" db="UniProtKB">
        <authorList>
            <consortium name="EnsemblPlants"/>
        </authorList>
    </citation>
    <scope>IDENTIFICATION</scope>
</reference>
<feature type="transmembrane region" description="Helical" evidence="1">
    <location>
        <begin position="50"/>
        <end position="66"/>
    </location>
</feature>
<organism evidence="3">
    <name type="scientific">Oryza barthii</name>
    <dbReference type="NCBI Taxonomy" id="65489"/>
    <lineage>
        <taxon>Eukaryota</taxon>
        <taxon>Viridiplantae</taxon>
        <taxon>Streptophyta</taxon>
        <taxon>Embryophyta</taxon>
        <taxon>Tracheophyta</taxon>
        <taxon>Spermatophyta</taxon>
        <taxon>Magnoliopsida</taxon>
        <taxon>Liliopsida</taxon>
        <taxon>Poales</taxon>
        <taxon>Poaceae</taxon>
        <taxon>BOP clade</taxon>
        <taxon>Oryzoideae</taxon>
        <taxon>Oryzeae</taxon>
        <taxon>Oryzinae</taxon>
        <taxon>Oryza</taxon>
    </lineage>
</organism>
<accession>A0A0D3EIT0</accession>
<evidence type="ECO:0000256" key="2">
    <source>
        <dbReference type="SAM" id="SignalP"/>
    </source>
</evidence>
<proteinExistence type="predicted"/>
<keyword evidence="2" id="KW-0732">Signal</keyword>
<keyword evidence="4" id="KW-1185">Reference proteome</keyword>
<keyword evidence="1" id="KW-1133">Transmembrane helix</keyword>
<protein>
    <submittedName>
        <fullName evidence="3">Uncharacterized protein</fullName>
    </submittedName>
</protein>
<evidence type="ECO:0000313" key="4">
    <source>
        <dbReference type="Proteomes" id="UP000026960"/>
    </source>
</evidence>
<dbReference type="Gramene" id="OBART01G00750.1">
    <property type="protein sequence ID" value="OBART01G00750.1"/>
    <property type="gene ID" value="OBART01G00750"/>
</dbReference>
<sequence length="67" mass="7092">MALLRQWRRGLALAALLALHLAVAAAQSPAAAPAQPTPTPNGSNRQYGQWGFVLQTVMAALLLSLAW</sequence>
<evidence type="ECO:0000256" key="1">
    <source>
        <dbReference type="SAM" id="Phobius"/>
    </source>
</evidence>